<proteinExistence type="predicted"/>
<protein>
    <submittedName>
        <fullName evidence="2">Uncharacterized protein</fullName>
    </submittedName>
</protein>
<feature type="region of interest" description="Disordered" evidence="1">
    <location>
        <begin position="83"/>
        <end position="105"/>
    </location>
</feature>
<feature type="compositionally biased region" description="Polar residues" evidence="1">
    <location>
        <begin position="83"/>
        <end position="96"/>
    </location>
</feature>
<dbReference type="AlphaFoldDB" id="A0A3P7K8B8"/>
<dbReference type="EMBL" id="UYYB01005976">
    <property type="protein sequence ID" value="VDM67595.1"/>
    <property type="molecule type" value="Genomic_DNA"/>
</dbReference>
<sequence length="105" mass="11679">MPTSVNTTPSSSTAYIDRTTSQNYSFRIPFSPLSRSYGRLADQRHMTCDSSPSLTMALSRLSLSSTRLMQNLEVPTLKSVTRTSSYPLNNSRSSPWLVSRGEVRA</sequence>
<evidence type="ECO:0000313" key="2">
    <source>
        <dbReference type="EMBL" id="VDM67595.1"/>
    </source>
</evidence>
<keyword evidence="3" id="KW-1185">Reference proteome</keyword>
<accession>A0A3P7K8B8</accession>
<reference evidence="2 3" key="1">
    <citation type="submission" date="2018-11" db="EMBL/GenBank/DDBJ databases">
        <authorList>
            <consortium name="Pathogen Informatics"/>
        </authorList>
    </citation>
    <scope>NUCLEOTIDE SEQUENCE [LARGE SCALE GENOMIC DNA]</scope>
</reference>
<dbReference type="OrthoDB" id="5861594at2759"/>
<evidence type="ECO:0000313" key="3">
    <source>
        <dbReference type="Proteomes" id="UP000270094"/>
    </source>
</evidence>
<name>A0A3P7K8B8_STRVU</name>
<dbReference type="Proteomes" id="UP000270094">
    <property type="component" value="Unassembled WGS sequence"/>
</dbReference>
<evidence type="ECO:0000256" key="1">
    <source>
        <dbReference type="SAM" id="MobiDB-lite"/>
    </source>
</evidence>
<gene>
    <name evidence="2" type="ORF">SVUK_LOCUS2593</name>
</gene>
<organism evidence="2 3">
    <name type="scientific">Strongylus vulgaris</name>
    <name type="common">Blood worm</name>
    <dbReference type="NCBI Taxonomy" id="40348"/>
    <lineage>
        <taxon>Eukaryota</taxon>
        <taxon>Metazoa</taxon>
        <taxon>Ecdysozoa</taxon>
        <taxon>Nematoda</taxon>
        <taxon>Chromadorea</taxon>
        <taxon>Rhabditida</taxon>
        <taxon>Rhabditina</taxon>
        <taxon>Rhabditomorpha</taxon>
        <taxon>Strongyloidea</taxon>
        <taxon>Strongylidae</taxon>
        <taxon>Strongylus</taxon>
    </lineage>
</organism>